<evidence type="ECO:0000313" key="1">
    <source>
        <dbReference type="EMBL" id="MAA14267.1"/>
    </source>
</evidence>
<sequence>MVRSSLYCAVVHGGKMSQARFSFEWGYLNGRFVSPQVDSLLVLSASERAMLSHCVVQGISVVLHLFKKECLRRMCVCMSPSVTSVRSLWTLA</sequence>
<dbReference type="EMBL" id="GFPF01003121">
    <property type="protein sequence ID" value="MAA14267.1"/>
    <property type="molecule type" value="Transcribed_RNA"/>
</dbReference>
<protein>
    <submittedName>
        <fullName evidence="1">Uncharacterized protein</fullName>
    </submittedName>
</protein>
<name>A0A224Y9D4_9ACAR</name>
<reference evidence="1" key="1">
    <citation type="journal article" date="2017" name="Parasit. Vectors">
        <title>Sialotranscriptomics of Rhipicephalus zambeziensis reveals intricate expression profiles of secretory proteins and suggests tight temporal transcriptional regulation during blood-feeding.</title>
        <authorList>
            <person name="de Castro M.H."/>
            <person name="de Klerk D."/>
            <person name="Pienaar R."/>
            <person name="Rees D.J.G."/>
            <person name="Mans B.J."/>
        </authorList>
    </citation>
    <scope>NUCLEOTIDE SEQUENCE</scope>
    <source>
        <tissue evidence="1">Salivary glands</tissue>
    </source>
</reference>
<organism evidence="1">
    <name type="scientific">Rhipicephalus zambeziensis</name>
    <dbReference type="NCBI Taxonomy" id="60191"/>
    <lineage>
        <taxon>Eukaryota</taxon>
        <taxon>Metazoa</taxon>
        <taxon>Ecdysozoa</taxon>
        <taxon>Arthropoda</taxon>
        <taxon>Chelicerata</taxon>
        <taxon>Arachnida</taxon>
        <taxon>Acari</taxon>
        <taxon>Parasitiformes</taxon>
        <taxon>Ixodida</taxon>
        <taxon>Ixodoidea</taxon>
        <taxon>Ixodidae</taxon>
        <taxon>Rhipicephalinae</taxon>
        <taxon>Rhipicephalus</taxon>
        <taxon>Rhipicephalus</taxon>
    </lineage>
</organism>
<dbReference type="AlphaFoldDB" id="A0A224Y9D4"/>
<proteinExistence type="predicted"/>
<accession>A0A224Y9D4</accession>